<name>A0A9J6CT33_POLVA</name>
<protein>
    <submittedName>
        <fullName evidence="1">Uncharacterized protein</fullName>
    </submittedName>
</protein>
<dbReference type="Proteomes" id="UP001107558">
    <property type="component" value="Chromosome 1"/>
</dbReference>
<accession>A0A9J6CT33</accession>
<dbReference type="OrthoDB" id="6627333at2759"/>
<keyword evidence="2" id="KW-1185">Reference proteome</keyword>
<organism evidence="1 2">
    <name type="scientific">Polypedilum vanderplanki</name>
    <name type="common">Sleeping chironomid midge</name>
    <dbReference type="NCBI Taxonomy" id="319348"/>
    <lineage>
        <taxon>Eukaryota</taxon>
        <taxon>Metazoa</taxon>
        <taxon>Ecdysozoa</taxon>
        <taxon>Arthropoda</taxon>
        <taxon>Hexapoda</taxon>
        <taxon>Insecta</taxon>
        <taxon>Pterygota</taxon>
        <taxon>Neoptera</taxon>
        <taxon>Endopterygota</taxon>
        <taxon>Diptera</taxon>
        <taxon>Nematocera</taxon>
        <taxon>Chironomoidea</taxon>
        <taxon>Chironomidae</taxon>
        <taxon>Chironominae</taxon>
        <taxon>Polypedilum</taxon>
        <taxon>Polypedilum</taxon>
    </lineage>
</organism>
<gene>
    <name evidence="1" type="ORF">PVAND_014306</name>
</gene>
<dbReference type="EMBL" id="JADBJN010000001">
    <property type="protein sequence ID" value="KAG5685108.1"/>
    <property type="molecule type" value="Genomic_DNA"/>
</dbReference>
<evidence type="ECO:0000313" key="1">
    <source>
        <dbReference type="EMBL" id="KAG5685108.1"/>
    </source>
</evidence>
<sequence>MERLQVVLRWIWNPNIKLPRFAISPISEILELTEIKQWKYVESKLNVADLATKFQSHEFGNPLSTWFTGPEFLKLDPEHWPSQNFTIEQKEMAITCSHQLVKIDKYDRADDDNIEELLPKRLPPFDCALLALIDPISQKIQYSAIMDQLIIRKAINLL</sequence>
<evidence type="ECO:0000313" key="2">
    <source>
        <dbReference type="Proteomes" id="UP001107558"/>
    </source>
</evidence>
<proteinExistence type="predicted"/>
<dbReference type="AlphaFoldDB" id="A0A9J6CT33"/>
<reference evidence="1" key="1">
    <citation type="submission" date="2021-03" db="EMBL/GenBank/DDBJ databases">
        <title>Chromosome level genome of the anhydrobiotic midge Polypedilum vanderplanki.</title>
        <authorList>
            <person name="Yoshida Y."/>
            <person name="Kikawada T."/>
            <person name="Gusev O."/>
        </authorList>
    </citation>
    <scope>NUCLEOTIDE SEQUENCE</scope>
    <source>
        <strain evidence="1">NIAS01</strain>
        <tissue evidence="1">Whole body or cell culture</tissue>
    </source>
</reference>
<comment type="caution">
    <text evidence="1">The sequence shown here is derived from an EMBL/GenBank/DDBJ whole genome shotgun (WGS) entry which is preliminary data.</text>
</comment>